<comment type="caution">
    <text evidence="4">The sequence shown here is derived from an EMBL/GenBank/DDBJ whole genome shotgun (WGS) entry which is preliminary data.</text>
</comment>
<dbReference type="InterPro" id="IPR050248">
    <property type="entry name" value="Polysacc_deacetylase_ArnD"/>
</dbReference>
<dbReference type="GO" id="GO:0016810">
    <property type="term" value="F:hydrolase activity, acting on carbon-nitrogen (but not peptide) bonds"/>
    <property type="evidence" value="ECO:0007669"/>
    <property type="project" value="InterPro"/>
</dbReference>
<keyword evidence="1" id="KW-0479">Metal-binding</keyword>
<protein>
    <submittedName>
        <fullName evidence="4">Polysaccharide deacetylase family protein</fullName>
    </submittedName>
</protein>
<organism evidence="4 5">
    <name type="scientific">Candidatus Flavonifractor intestinigallinarum</name>
    <dbReference type="NCBI Taxonomy" id="2838586"/>
    <lineage>
        <taxon>Bacteria</taxon>
        <taxon>Bacillati</taxon>
        <taxon>Bacillota</taxon>
        <taxon>Clostridia</taxon>
        <taxon>Eubacteriales</taxon>
        <taxon>Oscillospiraceae</taxon>
        <taxon>Flavonifractor</taxon>
    </lineage>
</organism>
<dbReference type="GO" id="GO:0005975">
    <property type="term" value="P:carbohydrate metabolic process"/>
    <property type="evidence" value="ECO:0007669"/>
    <property type="project" value="InterPro"/>
</dbReference>
<dbReference type="EMBL" id="DWXO01000021">
    <property type="protein sequence ID" value="HJB79752.1"/>
    <property type="molecule type" value="Genomic_DNA"/>
</dbReference>
<dbReference type="GO" id="GO:0016020">
    <property type="term" value="C:membrane"/>
    <property type="evidence" value="ECO:0007669"/>
    <property type="project" value="TreeGrafter"/>
</dbReference>
<dbReference type="CDD" id="cd10954">
    <property type="entry name" value="CE4_CtAXE_like"/>
    <property type="match status" value="1"/>
</dbReference>
<name>A0A9D2MKB8_9FIRM</name>
<gene>
    <name evidence="4" type="ORF">H9712_02085</name>
</gene>
<evidence type="ECO:0000256" key="1">
    <source>
        <dbReference type="ARBA" id="ARBA00022723"/>
    </source>
</evidence>
<reference evidence="4" key="2">
    <citation type="submission" date="2021-04" db="EMBL/GenBank/DDBJ databases">
        <authorList>
            <person name="Gilroy R."/>
        </authorList>
    </citation>
    <scope>NUCLEOTIDE SEQUENCE</scope>
    <source>
        <strain evidence="4">CHK192-8294</strain>
    </source>
</reference>
<dbReference type="PANTHER" id="PTHR10587">
    <property type="entry name" value="GLYCOSYL TRANSFERASE-RELATED"/>
    <property type="match status" value="1"/>
</dbReference>
<dbReference type="AlphaFoldDB" id="A0A9D2MKB8"/>
<dbReference type="SUPFAM" id="SSF88713">
    <property type="entry name" value="Glycoside hydrolase/deacetylase"/>
    <property type="match status" value="1"/>
</dbReference>
<dbReference type="Proteomes" id="UP000823921">
    <property type="component" value="Unassembled WGS sequence"/>
</dbReference>
<dbReference type="Pfam" id="PF01522">
    <property type="entry name" value="Polysacc_deac_1"/>
    <property type="match status" value="1"/>
</dbReference>
<evidence type="ECO:0000259" key="3">
    <source>
        <dbReference type="PROSITE" id="PS51677"/>
    </source>
</evidence>
<evidence type="ECO:0000256" key="2">
    <source>
        <dbReference type="ARBA" id="ARBA00022801"/>
    </source>
</evidence>
<evidence type="ECO:0000313" key="4">
    <source>
        <dbReference type="EMBL" id="HJB79752.1"/>
    </source>
</evidence>
<evidence type="ECO:0000313" key="5">
    <source>
        <dbReference type="Proteomes" id="UP000823921"/>
    </source>
</evidence>
<dbReference type="PANTHER" id="PTHR10587:SF133">
    <property type="entry name" value="CHITIN DEACETYLASE 1-RELATED"/>
    <property type="match status" value="1"/>
</dbReference>
<reference evidence="4" key="1">
    <citation type="journal article" date="2021" name="PeerJ">
        <title>Extensive microbial diversity within the chicken gut microbiome revealed by metagenomics and culture.</title>
        <authorList>
            <person name="Gilroy R."/>
            <person name="Ravi A."/>
            <person name="Getino M."/>
            <person name="Pursley I."/>
            <person name="Horton D.L."/>
            <person name="Alikhan N.F."/>
            <person name="Baker D."/>
            <person name="Gharbi K."/>
            <person name="Hall N."/>
            <person name="Watson M."/>
            <person name="Adriaenssens E.M."/>
            <person name="Foster-Nyarko E."/>
            <person name="Jarju S."/>
            <person name="Secka A."/>
            <person name="Antonio M."/>
            <person name="Oren A."/>
            <person name="Chaudhuri R.R."/>
            <person name="La Ragione R."/>
            <person name="Hildebrand F."/>
            <person name="Pallen M.J."/>
        </authorList>
    </citation>
    <scope>NUCLEOTIDE SEQUENCE</scope>
    <source>
        <strain evidence="4">CHK192-8294</strain>
    </source>
</reference>
<dbReference type="Gene3D" id="3.20.20.370">
    <property type="entry name" value="Glycoside hydrolase/deacetylase"/>
    <property type="match status" value="1"/>
</dbReference>
<dbReference type="PROSITE" id="PS51677">
    <property type="entry name" value="NODB"/>
    <property type="match status" value="1"/>
</dbReference>
<sequence>MGVRRTALSVDAPTQLPQQRLIALTFDDGPRRSTTTRLLDGLAERGVKATFFLIGCQIADNEDVVERMDREGHQIGIHTFDHVQLTDLNQADFDAQVESTRTLLKDLLGHNDFLLRPPYGKWDEGVKQRAGCPIILWSIDPEDWDDKNTDRVVNMVVNQARDGGIILLHDIYPESVDAALAIVDELHAQGYYFCTIDQLFAARGISLDPGEVYWNAYP</sequence>
<accession>A0A9D2MKB8</accession>
<dbReference type="InterPro" id="IPR011330">
    <property type="entry name" value="Glyco_hydro/deAcase_b/a-brl"/>
</dbReference>
<proteinExistence type="predicted"/>
<dbReference type="InterPro" id="IPR002509">
    <property type="entry name" value="NODB_dom"/>
</dbReference>
<keyword evidence="2" id="KW-0378">Hydrolase</keyword>
<dbReference type="GO" id="GO:0046872">
    <property type="term" value="F:metal ion binding"/>
    <property type="evidence" value="ECO:0007669"/>
    <property type="project" value="UniProtKB-KW"/>
</dbReference>
<feature type="domain" description="NodB homology" evidence="3">
    <location>
        <begin position="20"/>
        <end position="194"/>
    </location>
</feature>